<evidence type="ECO:0000313" key="1">
    <source>
        <dbReference type="EMBL" id="ERG93992.1"/>
    </source>
</evidence>
<dbReference type="Gene3D" id="3.40.50.300">
    <property type="entry name" value="P-loop containing nucleotide triphosphate hydrolases"/>
    <property type="match status" value="1"/>
</dbReference>
<organism evidence="1 2">
    <name type="scientific">Haloquadratum walsbyi J07HQW2</name>
    <dbReference type="NCBI Taxonomy" id="1238425"/>
    <lineage>
        <taxon>Archaea</taxon>
        <taxon>Methanobacteriati</taxon>
        <taxon>Methanobacteriota</taxon>
        <taxon>Stenosarchaea group</taxon>
        <taxon>Halobacteria</taxon>
        <taxon>Halobacteriales</taxon>
        <taxon>Haloferacaceae</taxon>
        <taxon>Haloquadratum</taxon>
    </lineage>
</organism>
<evidence type="ECO:0000313" key="2">
    <source>
        <dbReference type="Proteomes" id="UP000030710"/>
    </source>
</evidence>
<dbReference type="InterPro" id="IPR055549">
    <property type="entry name" value="DUF7125"/>
</dbReference>
<sequence length="229" mass="26081">MTLKTFTNPDYSQLLPNTYSTGIDGLDLDYLQGIPYGSVVGIISDPRIQYELFNYHLVHTDRPTEYVSTVRPSRLITQDIESMGAITDGIHIKDVFGSRETAKNIILKHVGRIEEGHNYILDTVGSYYLLEENPDMFLQTLRNVYTTVHDKNAIAYLNFTNIAPAASSEHIQEAIGMCDGIFNLIQEVKSRNIETFLEIKRMRKRSYPSERIKVETNNILTIDTTQNIA</sequence>
<protein>
    <submittedName>
        <fullName evidence="1">RecA-superfamily ATPase</fullName>
    </submittedName>
</protein>
<accession>U1PJZ8</accession>
<dbReference type="RefSeq" id="WP_021053486.1">
    <property type="nucleotide sequence ID" value="NZ_KE356561.1"/>
</dbReference>
<dbReference type="STRING" id="1238425.J07HQW2_00426"/>
<gene>
    <name evidence="1" type="ORF">J07HQW2_00426</name>
</gene>
<dbReference type="AlphaFoldDB" id="U1PJZ8"/>
<dbReference type="eggNOG" id="arCOG01175">
    <property type="taxonomic scope" value="Archaea"/>
</dbReference>
<proteinExistence type="predicted"/>
<name>U1PJZ8_9EURY</name>
<dbReference type="InterPro" id="IPR027417">
    <property type="entry name" value="P-loop_NTPase"/>
</dbReference>
<dbReference type="Pfam" id="PF23442">
    <property type="entry name" value="DUF7125"/>
    <property type="match status" value="1"/>
</dbReference>
<dbReference type="HOGENOM" id="CLU_1207602_0_0_2"/>
<reference evidence="1 2" key="1">
    <citation type="journal article" date="2013" name="PLoS ONE">
        <title>Assembly-driven community genomics of a hypersaline microbial ecosystem.</title>
        <authorList>
            <person name="Podell S."/>
            <person name="Ugalde J.A."/>
            <person name="Narasingarao P."/>
            <person name="Banfield J.F."/>
            <person name="Heidelberg K.B."/>
            <person name="Allen E.E."/>
        </authorList>
    </citation>
    <scope>NUCLEOTIDE SEQUENCE [LARGE SCALE GENOMIC DNA]</scope>
    <source>
        <strain evidence="2">J07HQW2</strain>
    </source>
</reference>
<dbReference type="EMBL" id="KE356561">
    <property type="protein sequence ID" value="ERG93992.1"/>
    <property type="molecule type" value="Genomic_DNA"/>
</dbReference>
<dbReference type="Proteomes" id="UP000030710">
    <property type="component" value="Unassembled WGS sequence"/>
</dbReference>